<sequence length="346" mass="39012">MWEGGNHISPLDFPQVWQRPPYDDLIACLKKLYVQPPIWNPSTSKRVILEDHENNARFRKEVATYLASIIKSDLRWIDDDEEKESIWDEASRRLSERCGRAGMGEITRRWPFTSEAHSSFELIVREPPITGDALGLKTWGSSYFLAQLLHRIAAQSLPQLLGEPDSSLQVLELGSGTGLCGMAAAAIWKTRVCLSDLPNIMPNLTHNIETNRKAIESLGGTVEAGALTWGSPEDDDEIFVEKNQFKIILIADPLYDDDHPALLASAVNDHVSHDEEARVVVMVPLRDKTTRRLLSELRGNLAEGERPLVCLEEHTLMGQDDWGEDHDEETSQVECWWGILGRNANR</sequence>
<dbReference type="EMBL" id="JARVKF010000235">
    <property type="protein sequence ID" value="KAK9420383.1"/>
    <property type="molecule type" value="Genomic_DNA"/>
</dbReference>
<dbReference type="Gene3D" id="3.40.50.150">
    <property type="entry name" value="Vaccinia Virus protein VP39"/>
    <property type="match status" value="1"/>
</dbReference>
<dbReference type="PANTHER" id="PTHR14614">
    <property type="entry name" value="HEPATOCELLULAR CARCINOMA-ASSOCIATED ANTIGEN"/>
    <property type="match status" value="1"/>
</dbReference>
<dbReference type="Pfam" id="PF10294">
    <property type="entry name" value="Methyltransf_16"/>
    <property type="match status" value="1"/>
</dbReference>
<keyword evidence="2" id="KW-1185">Reference proteome</keyword>
<evidence type="ECO:0000313" key="1">
    <source>
        <dbReference type="EMBL" id="KAK9420383.1"/>
    </source>
</evidence>
<name>A0ABR2V0C4_9PEZI</name>
<accession>A0ABR2V0C4</accession>
<proteinExistence type="predicted"/>
<dbReference type="SUPFAM" id="SSF53335">
    <property type="entry name" value="S-adenosyl-L-methionine-dependent methyltransferases"/>
    <property type="match status" value="1"/>
</dbReference>
<dbReference type="InterPro" id="IPR019410">
    <property type="entry name" value="Methyltransf_16"/>
</dbReference>
<dbReference type="InterPro" id="IPR029063">
    <property type="entry name" value="SAM-dependent_MTases_sf"/>
</dbReference>
<comment type="caution">
    <text evidence="1">The sequence shown here is derived from an EMBL/GenBank/DDBJ whole genome shotgun (WGS) entry which is preliminary data.</text>
</comment>
<protein>
    <submittedName>
        <fullName evidence="1">S-adenosylmethionine-dependent methyltransferase-like protein</fullName>
    </submittedName>
</protein>
<reference evidence="1 2" key="1">
    <citation type="journal article" date="2024" name="J. Plant Pathol.">
        <title>Sequence and assembly of the genome of Seiridium unicorne, isolate CBS 538.82, causal agent of cypress canker disease.</title>
        <authorList>
            <person name="Scali E."/>
            <person name="Rocca G.D."/>
            <person name="Danti R."/>
            <person name="Garbelotto M."/>
            <person name="Barberini S."/>
            <person name="Baroncelli R."/>
            <person name="Emiliani G."/>
        </authorList>
    </citation>
    <scope>NUCLEOTIDE SEQUENCE [LARGE SCALE GENOMIC DNA]</scope>
    <source>
        <strain evidence="1 2">BM-138-508</strain>
    </source>
</reference>
<dbReference type="PANTHER" id="PTHR14614:SF156">
    <property type="entry name" value="PROTEIN-LYSINE N-METHYLTRANSFERASE EFM2"/>
    <property type="match status" value="1"/>
</dbReference>
<organism evidence="1 2">
    <name type="scientific">Seiridium unicorne</name>
    <dbReference type="NCBI Taxonomy" id="138068"/>
    <lineage>
        <taxon>Eukaryota</taxon>
        <taxon>Fungi</taxon>
        <taxon>Dikarya</taxon>
        <taxon>Ascomycota</taxon>
        <taxon>Pezizomycotina</taxon>
        <taxon>Sordariomycetes</taxon>
        <taxon>Xylariomycetidae</taxon>
        <taxon>Amphisphaeriales</taxon>
        <taxon>Sporocadaceae</taxon>
        <taxon>Seiridium</taxon>
    </lineage>
</organism>
<gene>
    <name evidence="1" type="ORF">SUNI508_06379</name>
</gene>
<evidence type="ECO:0000313" key="2">
    <source>
        <dbReference type="Proteomes" id="UP001408356"/>
    </source>
</evidence>
<dbReference type="Proteomes" id="UP001408356">
    <property type="component" value="Unassembled WGS sequence"/>
</dbReference>